<evidence type="ECO:0000313" key="1">
    <source>
        <dbReference type="EMBL" id="PON60438.1"/>
    </source>
</evidence>
<sequence>MKTMIRIQRRIGPAIQRPFRQRSIEDWDDKSLRFGMGLDVENQSSQAAFGSDDVPVDETVKRNVSKLASVEDALPLMLGGSSVSPLRKGWGD</sequence>
<keyword evidence="2" id="KW-1185">Reference proteome</keyword>
<dbReference type="EMBL" id="JXTB01000130">
    <property type="protein sequence ID" value="PON60438.1"/>
    <property type="molecule type" value="Genomic_DNA"/>
</dbReference>
<proteinExistence type="predicted"/>
<reference evidence="2" key="1">
    <citation type="submission" date="2016-06" db="EMBL/GenBank/DDBJ databases">
        <title>Parallel loss of symbiosis genes in relatives of nitrogen-fixing non-legume Parasponia.</title>
        <authorList>
            <person name="Van Velzen R."/>
            <person name="Holmer R."/>
            <person name="Bu F."/>
            <person name="Rutten L."/>
            <person name="Van Zeijl A."/>
            <person name="Liu W."/>
            <person name="Santuari L."/>
            <person name="Cao Q."/>
            <person name="Sharma T."/>
            <person name="Shen D."/>
            <person name="Roswanjaya Y."/>
            <person name="Wardhani T."/>
            <person name="Kalhor M.S."/>
            <person name="Jansen J."/>
            <person name="Van den Hoogen J."/>
            <person name="Gungor B."/>
            <person name="Hartog M."/>
            <person name="Hontelez J."/>
            <person name="Verver J."/>
            <person name="Yang W.-C."/>
            <person name="Schijlen E."/>
            <person name="Repin R."/>
            <person name="Schilthuizen M."/>
            <person name="Schranz E."/>
            <person name="Heidstra R."/>
            <person name="Miyata K."/>
            <person name="Fedorova E."/>
            <person name="Kohlen W."/>
            <person name="Bisseling T."/>
            <person name="Smit S."/>
            <person name="Geurts R."/>
        </authorList>
    </citation>
    <scope>NUCLEOTIDE SEQUENCE [LARGE SCALE GENOMIC DNA]</scope>
    <source>
        <strain evidence="2">cv. WU1-14</strain>
    </source>
</reference>
<dbReference type="PANTHER" id="PTHR47213">
    <property type="entry name" value="OS07G0567300 PROTEIN"/>
    <property type="match status" value="1"/>
</dbReference>
<protein>
    <submittedName>
        <fullName evidence="1">Uncharacterized protein</fullName>
    </submittedName>
</protein>
<dbReference type="AlphaFoldDB" id="A0A2P5CHE8"/>
<dbReference type="InterPro" id="IPR044789">
    <property type="entry name" value="Put_A1-4-GlycosylTfrase_plant"/>
</dbReference>
<dbReference type="OrthoDB" id="1400668at2759"/>
<organism evidence="1 2">
    <name type="scientific">Parasponia andersonii</name>
    <name type="common">Sponia andersonii</name>
    <dbReference type="NCBI Taxonomy" id="3476"/>
    <lineage>
        <taxon>Eukaryota</taxon>
        <taxon>Viridiplantae</taxon>
        <taxon>Streptophyta</taxon>
        <taxon>Embryophyta</taxon>
        <taxon>Tracheophyta</taxon>
        <taxon>Spermatophyta</taxon>
        <taxon>Magnoliopsida</taxon>
        <taxon>eudicotyledons</taxon>
        <taxon>Gunneridae</taxon>
        <taxon>Pentapetalae</taxon>
        <taxon>rosids</taxon>
        <taxon>fabids</taxon>
        <taxon>Rosales</taxon>
        <taxon>Cannabaceae</taxon>
        <taxon>Parasponia</taxon>
    </lineage>
</organism>
<accession>A0A2P5CHE8</accession>
<gene>
    <name evidence="1" type="ORF">PanWU01x14_152350</name>
</gene>
<evidence type="ECO:0000313" key="2">
    <source>
        <dbReference type="Proteomes" id="UP000237105"/>
    </source>
</evidence>
<name>A0A2P5CHE8_PARAD</name>
<dbReference type="STRING" id="3476.A0A2P5CHE8"/>
<dbReference type="Proteomes" id="UP000237105">
    <property type="component" value="Unassembled WGS sequence"/>
</dbReference>
<comment type="caution">
    <text evidence="1">The sequence shown here is derived from an EMBL/GenBank/DDBJ whole genome shotgun (WGS) entry which is preliminary data.</text>
</comment>
<dbReference type="PANTHER" id="PTHR47213:SF1">
    <property type="entry name" value="OS07G0567300 PROTEIN"/>
    <property type="match status" value="1"/>
</dbReference>